<keyword evidence="1" id="KW-0472">Membrane</keyword>
<reference evidence="3" key="1">
    <citation type="journal article" date="2019" name="Int. J. Syst. Evol. Microbiol.">
        <title>The Global Catalogue of Microorganisms (GCM) 10K type strain sequencing project: providing services to taxonomists for standard genome sequencing and annotation.</title>
        <authorList>
            <consortium name="The Broad Institute Genomics Platform"/>
            <consortium name="The Broad Institute Genome Sequencing Center for Infectious Disease"/>
            <person name="Wu L."/>
            <person name="Ma J."/>
        </authorList>
    </citation>
    <scope>NUCLEOTIDE SEQUENCE [LARGE SCALE GENOMIC DNA]</scope>
    <source>
        <strain evidence="3">JCM 17727</strain>
    </source>
</reference>
<dbReference type="RefSeq" id="WP_223577375.1">
    <property type="nucleotide sequence ID" value="NZ_BAABFU010000001.1"/>
</dbReference>
<keyword evidence="1" id="KW-0812">Transmembrane</keyword>
<evidence type="ECO:0000256" key="1">
    <source>
        <dbReference type="SAM" id="Phobius"/>
    </source>
</evidence>
<feature type="transmembrane region" description="Helical" evidence="1">
    <location>
        <begin position="62"/>
        <end position="89"/>
    </location>
</feature>
<comment type="caution">
    <text evidence="2">The sequence shown here is derived from an EMBL/GenBank/DDBJ whole genome shotgun (WGS) entry which is preliminary data.</text>
</comment>
<gene>
    <name evidence="2" type="ORF">GCM10023150_02890</name>
</gene>
<proteinExistence type="predicted"/>
<accession>A0ABP8HSZ3</accession>
<dbReference type="PANTHER" id="PTHR28026">
    <property type="entry name" value="DUF962 DOMAIN PROTEIN (AFU_ORTHOLOGUE AFUA_8G05310)"/>
    <property type="match status" value="1"/>
</dbReference>
<sequence length="155" mass="17997">MKSGQEWIAEYSESHRNPKNKRLHWICVPAIMWTVIAFLWSIPVPEALQVHPWVNWATLFVVVAQLFYIIFGVAIFATMLLVSVGMLFFTAWLEQVAPFALWQIALVVFIIAWIGQFIGHHIEGKKPSFFKDLLFLLVGPAWEVNYFLRKIHLIS</sequence>
<name>A0ABP8HSZ3_9GAMM</name>
<evidence type="ECO:0000313" key="3">
    <source>
        <dbReference type="Proteomes" id="UP001501294"/>
    </source>
</evidence>
<feature type="transmembrane region" description="Helical" evidence="1">
    <location>
        <begin position="101"/>
        <end position="122"/>
    </location>
</feature>
<protein>
    <submittedName>
        <fullName evidence="2">DUF962 domain-containing protein</fullName>
    </submittedName>
</protein>
<dbReference type="EMBL" id="BAABFU010000001">
    <property type="protein sequence ID" value="GAA4343944.1"/>
    <property type="molecule type" value="Genomic_DNA"/>
</dbReference>
<keyword evidence="1" id="KW-1133">Transmembrane helix</keyword>
<feature type="transmembrane region" description="Helical" evidence="1">
    <location>
        <begin position="23"/>
        <end position="42"/>
    </location>
</feature>
<dbReference type="InterPro" id="IPR009305">
    <property type="entry name" value="Mpo1-like"/>
</dbReference>
<keyword evidence="3" id="KW-1185">Reference proteome</keyword>
<dbReference type="Pfam" id="PF06127">
    <property type="entry name" value="Mpo1-like"/>
    <property type="match status" value="1"/>
</dbReference>
<organism evidence="2 3">
    <name type="scientific">Kangiella taiwanensis</name>
    <dbReference type="NCBI Taxonomy" id="1079179"/>
    <lineage>
        <taxon>Bacteria</taxon>
        <taxon>Pseudomonadati</taxon>
        <taxon>Pseudomonadota</taxon>
        <taxon>Gammaproteobacteria</taxon>
        <taxon>Kangiellales</taxon>
        <taxon>Kangiellaceae</taxon>
        <taxon>Kangiella</taxon>
    </lineage>
</organism>
<evidence type="ECO:0000313" key="2">
    <source>
        <dbReference type="EMBL" id="GAA4343944.1"/>
    </source>
</evidence>
<dbReference type="Proteomes" id="UP001501294">
    <property type="component" value="Unassembled WGS sequence"/>
</dbReference>
<dbReference type="PANTHER" id="PTHR28026:SF9">
    <property type="entry name" value="2-HYDROXY-PALMITIC ACID DIOXYGENASE MPO1"/>
    <property type="match status" value="1"/>
</dbReference>